<keyword evidence="7" id="KW-0813">Transport</keyword>
<keyword evidence="14" id="KW-0249">Electron transport</keyword>
<evidence type="ECO:0000313" key="20">
    <source>
        <dbReference type="Proteomes" id="UP000242561"/>
    </source>
</evidence>
<dbReference type="GO" id="GO:0009055">
    <property type="term" value="F:electron transfer activity"/>
    <property type="evidence" value="ECO:0007669"/>
    <property type="project" value="TreeGrafter"/>
</dbReference>
<dbReference type="Proteomes" id="UP000242561">
    <property type="component" value="Chromosome"/>
</dbReference>
<dbReference type="Pfam" id="PF01127">
    <property type="entry name" value="Sdh_cyt"/>
    <property type="match status" value="1"/>
</dbReference>
<dbReference type="OrthoDB" id="9809280at2"/>
<keyword evidence="11" id="KW-0349">Heme</keyword>
<keyword evidence="12 18" id="KW-0812">Transmembrane</keyword>
<keyword evidence="20" id="KW-1185">Reference proteome</keyword>
<keyword evidence="13" id="KW-0479">Metal-binding</keyword>
<dbReference type="SUPFAM" id="SSF81343">
    <property type="entry name" value="Fumarate reductase respiratory complex transmembrane subunits"/>
    <property type="match status" value="1"/>
</dbReference>
<comment type="subcellular location">
    <subcellularLocation>
        <location evidence="3">Cell inner membrane</location>
        <topology evidence="3">Multi-pass membrane protein</topology>
    </subcellularLocation>
</comment>
<sequence length="129" mass="13936">MGNGTGIGRVRGLGSAKSGAHHWLVQRFTALTNALLMGWLIASLLMLPNYEYETLAGWLSMPLVAVPMILMVASIFWHIKLGMQVLIEDYVHDDGLKIGAMALLYIYAIGGSVFGIFVITKLAFAGVPA</sequence>
<evidence type="ECO:0000256" key="15">
    <source>
        <dbReference type="ARBA" id="ARBA00022989"/>
    </source>
</evidence>
<dbReference type="GO" id="GO:0020037">
    <property type="term" value="F:heme binding"/>
    <property type="evidence" value="ECO:0007669"/>
    <property type="project" value="InterPro"/>
</dbReference>
<reference evidence="19 20" key="1">
    <citation type="submission" date="2016-11" db="EMBL/GenBank/DDBJ databases">
        <title>Sphingorhabdus sp. LPB0140, isolated from marine environment.</title>
        <authorList>
            <person name="Kim E."/>
            <person name="Yi H."/>
        </authorList>
    </citation>
    <scope>NUCLEOTIDE SEQUENCE [LARGE SCALE GENOMIC DNA]</scope>
    <source>
        <strain evidence="19 20">LPB0140</strain>
    </source>
</reference>
<keyword evidence="15 18" id="KW-1133">Transmembrane helix</keyword>
<keyword evidence="16" id="KW-0408">Iron</keyword>
<keyword evidence="8" id="KW-1003">Cell membrane</keyword>
<proteinExistence type="predicted"/>
<evidence type="ECO:0000256" key="7">
    <source>
        <dbReference type="ARBA" id="ARBA00022448"/>
    </source>
</evidence>
<evidence type="ECO:0000256" key="8">
    <source>
        <dbReference type="ARBA" id="ARBA00022475"/>
    </source>
</evidence>
<evidence type="ECO:0000256" key="14">
    <source>
        <dbReference type="ARBA" id="ARBA00022982"/>
    </source>
</evidence>
<evidence type="ECO:0000256" key="5">
    <source>
        <dbReference type="ARBA" id="ARBA00011558"/>
    </source>
</evidence>
<comment type="cofactor">
    <cofactor evidence="1">
        <name>heme</name>
        <dbReference type="ChEBI" id="CHEBI:30413"/>
    </cofactor>
</comment>
<dbReference type="KEGG" id="sphl:LPB140_10035"/>
<accession>A0A1L3JD65</accession>
<dbReference type="GO" id="GO:0005886">
    <property type="term" value="C:plasma membrane"/>
    <property type="evidence" value="ECO:0007669"/>
    <property type="project" value="UniProtKB-SubCell"/>
</dbReference>
<feature type="transmembrane region" description="Helical" evidence="18">
    <location>
        <begin position="59"/>
        <end position="79"/>
    </location>
</feature>
<evidence type="ECO:0000256" key="3">
    <source>
        <dbReference type="ARBA" id="ARBA00004429"/>
    </source>
</evidence>
<dbReference type="NCBIfam" id="TIGR02968">
    <property type="entry name" value="succ_dehyd_anc"/>
    <property type="match status" value="1"/>
</dbReference>
<evidence type="ECO:0000256" key="4">
    <source>
        <dbReference type="ARBA" id="ARBA00005163"/>
    </source>
</evidence>
<evidence type="ECO:0000256" key="13">
    <source>
        <dbReference type="ARBA" id="ARBA00022723"/>
    </source>
</evidence>
<dbReference type="STRING" id="1913578.LPB140_10035"/>
<evidence type="ECO:0000256" key="11">
    <source>
        <dbReference type="ARBA" id="ARBA00022617"/>
    </source>
</evidence>
<evidence type="ECO:0000256" key="16">
    <source>
        <dbReference type="ARBA" id="ARBA00023004"/>
    </source>
</evidence>
<keyword evidence="10" id="KW-0816">Tricarboxylic acid cycle</keyword>
<comment type="pathway">
    <text evidence="4">Carbohydrate metabolism; tricarboxylic acid cycle.</text>
</comment>
<dbReference type="EMBL" id="CP018154">
    <property type="protein sequence ID" value="APG63068.1"/>
    <property type="molecule type" value="Genomic_DNA"/>
</dbReference>
<evidence type="ECO:0000256" key="18">
    <source>
        <dbReference type="SAM" id="Phobius"/>
    </source>
</evidence>
<evidence type="ECO:0000256" key="10">
    <source>
        <dbReference type="ARBA" id="ARBA00022532"/>
    </source>
</evidence>
<organism evidence="19 20">
    <name type="scientific">Sphingorhabdus lutea</name>
    <dbReference type="NCBI Taxonomy" id="1913578"/>
    <lineage>
        <taxon>Bacteria</taxon>
        <taxon>Pseudomonadati</taxon>
        <taxon>Pseudomonadota</taxon>
        <taxon>Alphaproteobacteria</taxon>
        <taxon>Sphingomonadales</taxon>
        <taxon>Sphingomonadaceae</taxon>
        <taxon>Sphingorhabdus</taxon>
    </lineage>
</organism>
<dbReference type="InterPro" id="IPR014312">
    <property type="entry name" value="Succ_DH_anchor"/>
</dbReference>
<evidence type="ECO:0000256" key="17">
    <source>
        <dbReference type="ARBA" id="ARBA00023136"/>
    </source>
</evidence>
<dbReference type="InterPro" id="IPR034804">
    <property type="entry name" value="SQR/QFR_C/D"/>
</dbReference>
<evidence type="ECO:0000256" key="2">
    <source>
        <dbReference type="ARBA" id="ARBA00004050"/>
    </source>
</evidence>
<gene>
    <name evidence="19" type="ORF">LPB140_10035</name>
</gene>
<keyword evidence="9" id="KW-0997">Cell inner membrane</keyword>
<dbReference type="InterPro" id="IPR000701">
    <property type="entry name" value="SuccDH_FuR_B_TM-su"/>
</dbReference>
<dbReference type="GO" id="GO:0046872">
    <property type="term" value="F:metal ion binding"/>
    <property type="evidence" value="ECO:0007669"/>
    <property type="project" value="UniProtKB-KW"/>
</dbReference>
<evidence type="ECO:0000256" key="6">
    <source>
        <dbReference type="ARBA" id="ARBA00019425"/>
    </source>
</evidence>
<evidence type="ECO:0000256" key="9">
    <source>
        <dbReference type="ARBA" id="ARBA00022519"/>
    </source>
</evidence>
<evidence type="ECO:0000256" key="1">
    <source>
        <dbReference type="ARBA" id="ARBA00001971"/>
    </source>
</evidence>
<dbReference type="PANTHER" id="PTHR38689">
    <property type="entry name" value="SUCCINATE DEHYDROGENASE HYDROPHOBIC MEMBRANE ANCHOR SUBUNIT"/>
    <property type="match status" value="1"/>
</dbReference>
<dbReference type="AlphaFoldDB" id="A0A1L3JD65"/>
<evidence type="ECO:0000313" key="19">
    <source>
        <dbReference type="EMBL" id="APG63068.1"/>
    </source>
</evidence>
<name>A0A1L3JD65_9SPHN</name>
<dbReference type="UniPathway" id="UPA00223"/>
<feature type="transmembrane region" description="Helical" evidence="18">
    <location>
        <begin position="99"/>
        <end position="124"/>
    </location>
</feature>
<feature type="transmembrane region" description="Helical" evidence="18">
    <location>
        <begin position="28"/>
        <end position="47"/>
    </location>
</feature>
<keyword evidence="17 18" id="KW-0472">Membrane</keyword>
<dbReference type="GO" id="GO:0006099">
    <property type="term" value="P:tricarboxylic acid cycle"/>
    <property type="evidence" value="ECO:0007669"/>
    <property type="project" value="UniProtKB-UniPathway"/>
</dbReference>
<comment type="function">
    <text evidence="2">Membrane-anchoring subunit of succinate dehydrogenase (SDH).</text>
</comment>
<evidence type="ECO:0000256" key="12">
    <source>
        <dbReference type="ARBA" id="ARBA00022692"/>
    </source>
</evidence>
<dbReference type="PANTHER" id="PTHR38689:SF1">
    <property type="entry name" value="SUCCINATE DEHYDROGENASE HYDROPHOBIC MEMBRANE ANCHOR SUBUNIT"/>
    <property type="match status" value="1"/>
</dbReference>
<comment type="subunit">
    <text evidence="5">Part of an enzyme complex containing four subunits: a flavoprotein, an iron-sulfur protein, plus two membrane-anchoring proteins, SdhC and SdhD.</text>
</comment>
<dbReference type="CDD" id="cd03495">
    <property type="entry name" value="SQR_TypeC_SdhD_like"/>
    <property type="match status" value="1"/>
</dbReference>
<dbReference type="GO" id="GO:0017004">
    <property type="term" value="P:cytochrome complex assembly"/>
    <property type="evidence" value="ECO:0007669"/>
    <property type="project" value="TreeGrafter"/>
</dbReference>
<dbReference type="RefSeq" id="WP_072559720.1">
    <property type="nucleotide sequence ID" value="NZ_CP018154.1"/>
</dbReference>
<dbReference type="Gene3D" id="1.20.1300.10">
    <property type="entry name" value="Fumarate reductase/succinate dehydrogenase, transmembrane subunit"/>
    <property type="match status" value="1"/>
</dbReference>
<protein>
    <recommendedName>
        <fullName evidence="6">Succinate dehydrogenase hydrophobic membrane anchor subunit</fullName>
    </recommendedName>
</protein>